<evidence type="ECO:0000259" key="1">
    <source>
        <dbReference type="PROSITE" id="PS51186"/>
    </source>
</evidence>
<dbReference type="Gene3D" id="3.40.630.30">
    <property type="match status" value="1"/>
</dbReference>
<dbReference type="Pfam" id="PF00583">
    <property type="entry name" value="Acetyltransf_1"/>
    <property type="match status" value="1"/>
</dbReference>
<dbReference type="EMBL" id="CP097899">
    <property type="protein sequence ID" value="URN93718.1"/>
    <property type="molecule type" value="Genomic_DNA"/>
</dbReference>
<reference evidence="2" key="1">
    <citation type="submission" date="2022-05" db="EMBL/GenBank/DDBJ databases">
        <title>Novel bacterial taxa in a minimal lignocellulolytic consortium and its capacity to transform plastics disclosed by genome-resolved metagenomics.</title>
        <authorList>
            <person name="Rodriguez C.A.D."/>
            <person name="Diaz-Garcia L."/>
            <person name="Herrera K."/>
            <person name="Tarazona N.A."/>
            <person name="Sproer C."/>
            <person name="Overmann J."/>
            <person name="Jimenez D.J."/>
        </authorList>
    </citation>
    <scope>NUCLEOTIDE SEQUENCE</scope>
    <source>
        <strain evidence="2">MAG5</strain>
    </source>
</reference>
<sequence>MTTIQIINSSVNNDIYATQADPDDVKVINELVIQTVSWFSSIGSTQWNNLPNEQDDQYLLTAIANGEMIIFRKEGETALAGMVILQQYASQWDRKLWGEAATSENNAVYLHRLIVNRGYAGQGLGFDILSWIDNGIQFSGRDKIRLDCIAHNEKLNNFYKQCGYTYIAENDGFIIYEKMLPNVNII</sequence>
<accession>A0A9J6ZC17</accession>
<dbReference type="KEGG" id="plig:NAG76_18080"/>
<evidence type="ECO:0000313" key="2">
    <source>
        <dbReference type="EMBL" id="URN93718.1"/>
    </source>
</evidence>
<dbReference type="InterPro" id="IPR016181">
    <property type="entry name" value="Acyl_CoA_acyltransferase"/>
</dbReference>
<dbReference type="Proteomes" id="UP001056756">
    <property type="component" value="Chromosome"/>
</dbReference>
<dbReference type="AlphaFoldDB" id="A0A9J6ZC17"/>
<name>A0A9J6ZC17_9BACL</name>
<dbReference type="PROSITE" id="PS51186">
    <property type="entry name" value="GNAT"/>
    <property type="match status" value="1"/>
</dbReference>
<gene>
    <name evidence="2" type="ORF">NAG76_18080</name>
</gene>
<feature type="domain" description="N-acetyltransferase" evidence="1">
    <location>
        <begin position="15"/>
        <end position="181"/>
    </location>
</feature>
<organism evidence="2 3">
    <name type="scientific">Candidatus Pristimantibacillus lignocellulolyticus</name>
    <dbReference type="NCBI Taxonomy" id="2994561"/>
    <lineage>
        <taxon>Bacteria</taxon>
        <taxon>Bacillati</taxon>
        <taxon>Bacillota</taxon>
        <taxon>Bacilli</taxon>
        <taxon>Bacillales</taxon>
        <taxon>Paenibacillaceae</taxon>
        <taxon>Candidatus Pristimantibacillus</taxon>
    </lineage>
</organism>
<dbReference type="GO" id="GO:0016747">
    <property type="term" value="F:acyltransferase activity, transferring groups other than amino-acyl groups"/>
    <property type="evidence" value="ECO:0007669"/>
    <property type="project" value="InterPro"/>
</dbReference>
<dbReference type="SUPFAM" id="SSF55729">
    <property type="entry name" value="Acyl-CoA N-acyltransferases (Nat)"/>
    <property type="match status" value="1"/>
</dbReference>
<protein>
    <submittedName>
        <fullName evidence="2">GNAT family N-acetyltransferase</fullName>
    </submittedName>
</protein>
<proteinExistence type="predicted"/>
<dbReference type="InterPro" id="IPR000182">
    <property type="entry name" value="GNAT_dom"/>
</dbReference>
<evidence type="ECO:0000313" key="3">
    <source>
        <dbReference type="Proteomes" id="UP001056756"/>
    </source>
</evidence>